<evidence type="ECO:0000313" key="6">
    <source>
        <dbReference type="Proteomes" id="UP000756346"/>
    </source>
</evidence>
<organism evidence="5 6">
    <name type="scientific">Microdochium trichocladiopsis</name>
    <dbReference type="NCBI Taxonomy" id="1682393"/>
    <lineage>
        <taxon>Eukaryota</taxon>
        <taxon>Fungi</taxon>
        <taxon>Dikarya</taxon>
        <taxon>Ascomycota</taxon>
        <taxon>Pezizomycotina</taxon>
        <taxon>Sordariomycetes</taxon>
        <taxon>Xylariomycetidae</taxon>
        <taxon>Xylariales</taxon>
        <taxon>Microdochiaceae</taxon>
        <taxon>Microdochium</taxon>
    </lineage>
</organism>
<proteinExistence type="inferred from homology"/>
<evidence type="ECO:0000313" key="5">
    <source>
        <dbReference type="EMBL" id="KAH7020768.1"/>
    </source>
</evidence>
<comment type="similarity">
    <text evidence="1">Belongs to the 'GDXG' lipolytic enzyme family.</text>
</comment>
<dbReference type="Gene3D" id="3.40.50.1820">
    <property type="entry name" value="alpha/beta hydrolase"/>
    <property type="match status" value="1"/>
</dbReference>
<evidence type="ECO:0000256" key="3">
    <source>
        <dbReference type="PROSITE-ProRule" id="PRU10038"/>
    </source>
</evidence>
<dbReference type="AlphaFoldDB" id="A0A9P8XY99"/>
<dbReference type="PANTHER" id="PTHR48081">
    <property type="entry name" value="AB HYDROLASE SUPERFAMILY PROTEIN C4A8.06C"/>
    <property type="match status" value="1"/>
</dbReference>
<evidence type="ECO:0000256" key="1">
    <source>
        <dbReference type="ARBA" id="ARBA00010515"/>
    </source>
</evidence>
<reference evidence="5" key="1">
    <citation type="journal article" date="2021" name="Nat. Commun.">
        <title>Genetic determinants of endophytism in the Arabidopsis root mycobiome.</title>
        <authorList>
            <person name="Mesny F."/>
            <person name="Miyauchi S."/>
            <person name="Thiergart T."/>
            <person name="Pickel B."/>
            <person name="Atanasova L."/>
            <person name="Karlsson M."/>
            <person name="Huettel B."/>
            <person name="Barry K.W."/>
            <person name="Haridas S."/>
            <person name="Chen C."/>
            <person name="Bauer D."/>
            <person name="Andreopoulos W."/>
            <person name="Pangilinan J."/>
            <person name="LaButti K."/>
            <person name="Riley R."/>
            <person name="Lipzen A."/>
            <person name="Clum A."/>
            <person name="Drula E."/>
            <person name="Henrissat B."/>
            <person name="Kohler A."/>
            <person name="Grigoriev I.V."/>
            <person name="Martin F.M."/>
            <person name="Hacquard S."/>
        </authorList>
    </citation>
    <scope>NUCLEOTIDE SEQUENCE</scope>
    <source>
        <strain evidence="5">MPI-CAGE-CH-0230</strain>
    </source>
</reference>
<keyword evidence="6" id="KW-1185">Reference proteome</keyword>
<name>A0A9P8XY99_9PEZI</name>
<dbReference type="PROSITE" id="PS01174">
    <property type="entry name" value="LIPASE_GDXG_SER"/>
    <property type="match status" value="1"/>
</dbReference>
<comment type="caution">
    <text evidence="5">The sequence shown here is derived from an EMBL/GenBank/DDBJ whole genome shotgun (WGS) entry which is preliminary data.</text>
</comment>
<sequence length="423" mass="46635">MALLDTPHTVIRFLLTVGYDVGMHPHQDALRPLFCQAAYNYSLRTVCLASARLPALISPPHAPRGRRPCCLQHLCTLCSSQRKAPKHNPTFSCRTSVNMPSWSALLVRLYIIWIRRSKAPYSNADKTRALLASLYLQPEPYAPPRLASDVVVERVDVSEWPLYRVALARPSAADLSKTTSPANPRPAMLYLHGGAWIREAAPAHWKFVAQVARETGLDVLVPVYPLLPRPTATARQIVDGLIRIVRLTEQPVVSIAGDSAGGCLALGLAQELRKAAPELAARVRSLVLMSPLLDCALSHPECLRLDKHDPWLGIEGLRVLIPYWTGGLPTTHPLPSPLFGEIDQLPPVLLLCGTDDILCSDARRLSARFQGQDGSEGVPGSFEGKDFTYVEQPGMVHVYPLLPHWEGSQARELIMAFVLKHLD</sequence>
<dbReference type="InterPro" id="IPR033140">
    <property type="entry name" value="Lipase_GDXG_put_SER_AS"/>
</dbReference>
<accession>A0A9P8XY99</accession>
<protein>
    <submittedName>
        <fullName evidence="5">Alpha/Beta hydrolase protein</fullName>
    </submittedName>
</protein>
<dbReference type="RefSeq" id="XP_046006969.1">
    <property type="nucleotide sequence ID" value="XM_046155183.1"/>
</dbReference>
<gene>
    <name evidence="5" type="ORF">B0I36DRAFT_333155</name>
</gene>
<dbReference type="OrthoDB" id="2152029at2759"/>
<keyword evidence="2 5" id="KW-0378">Hydrolase</keyword>
<dbReference type="InterPro" id="IPR013094">
    <property type="entry name" value="AB_hydrolase_3"/>
</dbReference>
<feature type="domain" description="Alpha/beta hydrolase fold-3" evidence="4">
    <location>
        <begin position="188"/>
        <end position="399"/>
    </location>
</feature>
<evidence type="ECO:0000259" key="4">
    <source>
        <dbReference type="Pfam" id="PF07859"/>
    </source>
</evidence>
<dbReference type="InterPro" id="IPR050300">
    <property type="entry name" value="GDXG_lipolytic_enzyme"/>
</dbReference>
<evidence type="ECO:0000256" key="2">
    <source>
        <dbReference type="ARBA" id="ARBA00022801"/>
    </source>
</evidence>
<dbReference type="SUPFAM" id="SSF53474">
    <property type="entry name" value="alpha/beta-Hydrolases"/>
    <property type="match status" value="1"/>
</dbReference>
<dbReference type="GeneID" id="70184729"/>
<dbReference type="Proteomes" id="UP000756346">
    <property type="component" value="Unassembled WGS sequence"/>
</dbReference>
<feature type="active site" evidence="3">
    <location>
        <position position="259"/>
    </location>
</feature>
<dbReference type="Pfam" id="PF07859">
    <property type="entry name" value="Abhydrolase_3"/>
    <property type="match status" value="1"/>
</dbReference>
<dbReference type="PANTHER" id="PTHR48081:SF25">
    <property type="entry name" value="PUTATIVE (AFU_ORTHOLOGUE AFUA_3G11560)-RELATED"/>
    <property type="match status" value="1"/>
</dbReference>
<dbReference type="InterPro" id="IPR029058">
    <property type="entry name" value="AB_hydrolase_fold"/>
</dbReference>
<dbReference type="EMBL" id="JAGTJQ010000010">
    <property type="protein sequence ID" value="KAH7020768.1"/>
    <property type="molecule type" value="Genomic_DNA"/>
</dbReference>
<dbReference type="GO" id="GO:0016787">
    <property type="term" value="F:hydrolase activity"/>
    <property type="evidence" value="ECO:0007669"/>
    <property type="project" value="UniProtKB-KW"/>
</dbReference>